<accession>A0A6A7A177</accession>
<proteinExistence type="predicted"/>
<evidence type="ECO:0000313" key="1">
    <source>
        <dbReference type="EMBL" id="KAF2827021.1"/>
    </source>
</evidence>
<sequence length="161" mass="18846">MSDDSMMRHLERLQNFTDDVYTNADFEDVYTTYPTYPTPEAIRASPFYTQTQIHTSHSARMAMPEHIDDLYRAVHASHPIPRGKLENLGEDGLLDLGEGLEEQRWDAVRDDEFKERVHETLNRIDDLLEFRWGVHVRGSRLFSGRWPGKAVRKGNDERKEK</sequence>
<protein>
    <submittedName>
        <fullName evidence="1">Uncharacterized protein</fullName>
    </submittedName>
</protein>
<dbReference type="EMBL" id="MU006225">
    <property type="protein sequence ID" value="KAF2827021.1"/>
    <property type="molecule type" value="Genomic_DNA"/>
</dbReference>
<keyword evidence="2" id="KW-1185">Reference proteome</keyword>
<name>A0A6A7A177_9PLEO</name>
<gene>
    <name evidence="1" type="ORF">CC86DRAFT_466772</name>
</gene>
<dbReference type="AlphaFoldDB" id="A0A6A7A177"/>
<dbReference type="Proteomes" id="UP000799424">
    <property type="component" value="Unassembled WGS sequence"/>
</dbReference>
<evidence type="ECO:0000313" key="2">
    <source>
        <dbReference type="Proteomes" id="UP000799424"/>
    </source>
</evidence>
<reference evidence="1" key="1">
    <citation type="journal article" date="2020" name="Stud. Mycol.">
        <title>101 Dothideomycetes genomes: a test case for predicting lifestyles and emergence of pathogens.</title>
        <authorList>
            <person name="Haridas S."/>
            <person name="Albert R."/>
            <person name="Binder M."/>
            <person name="Bloem J."/>
            <person name="Labutti K."/>
            <person name="Salamov A."/>
            <person name="Andreopoulos B."/>
            <person name="Baker S."/>
            <person name="Barry K."/>
            <person name="Bills G."/>
            <person name="Bluhm B."/>
            <person name="Cannon C."/>
            <person name="Castanera R."/>
            <person name="Culley D."/>
            <person name="Daum C."/>
            <person name="Ezra D."/>
            <person name="Gonzalez J."/>
            <person name="Henrissat B."/>
            <person name="Kuo A."/>
            <person name="Liang C."/>
            <person name="Lipzen A."/>
            <person name="Lutzoni F."/>
            <person name="Magnuson J."/>
            <person name="Mondo S."/>
            <person name="Nolan M."/>
            <person name="Ohm R."/>
            <person name="Pangilinan J."/>
            <person name="Park H.-J."/>
            <person name="Ramirez L."/>
            <person name="Alfaro M."/>
            <person name="Sun H."/>
            <person name="Tritt A."/>
            <person name="Yoshinaga Y."/>
            <person name="Zwiers L.-H."/>
            <person name="Turgeon B."/>
            <person name="Goodwin S."/>
            <person name="Spatafora J."/>
            <person name="Crous P."/>
            <person name="Grigoriev I."/>
        </authorList>
    </citation>
    <scope>NUCLEOTIDE SEQUENCE</scope>
    <source>
        <strain evidence="1">CBS 113818</strain>
    </source>
</reference>
<organism evidence="1 2">
    <name type="scientific">Ophiobolus disseminans</name>
    <dbReference type="NCBI Taxonomy" id="1469910"/>
    <lineage>
        <taxon>Eukaryota</taxon>
        <taxon>Fungi</taxon>
        <taxon>Dikarya</taxon>
        <taxon>Ascomycota</taxon>
        <taxon>Pezizomycotina</taxon>
        <taxon>Dothideomycetes</taxon>
        <taxon>Pleosporomycetidae</taxon>
        <taxon>Pleosporales</taxon>
        <taxon>Pleosporineae</taxon>
        <taxon>Phaeosphaeriaceae</taxon>
        <taxon>Ophiobolus</taxon>
    </lineage>
</organism>